<reference evidence="6 7" key="1">
    <citation type="submission" date="2017-05" db="EMBL/GenBank/DDBJ databases">
        <title>Draft genome sequence of Elsinoe australis.</title>
        <authorList>
            <person name="Cheng Q."/>
        </authorList>
    </citation>
    <scope>NUCLEOTIDE SEQUENCE [LARGE SCALE GENOMIC DNA]</scope>
    <source>
        <strain evidence="6 7">NL1</strain>
    </source>
</reference>
<dbReference type="InterPro" id="IPR007206">
    <property type="entry name" value="Protein_HGH1_C"/>
</dbReference>
<evidence type="ECO:0000313" key="7">
    <source>
        <dbReference type="Proteomes" id="UP000243723"/>
    </source>
</evidence>
<name>A0A2P8A5Z0_9PEZI</name>
<dbReference type="Pfam" id="PF04064">
    <property type="entry name" value="DUF384"/>
    <property type="match status" value="1"/>
</dbReference>
<dbReference type="EMBL" id="NHZQ01000066">
    <property type="protein sequence ID" value="PSK55881.1"/>
    <property type="molecule type" value="Genomic_DNA"/>
</dbReference>
<comment type="similarity">
    <text evidence="1">Belongs to the HGH1 family.</text>
</comment>
<evidence type="ECO:0000256" key="1">
    <source>
        <dbReference type="ARBA" id="ARBA00006712"/>
    </source>
</evidence>
<dbReference type="InterPro" id="IPR039717">
    <property type="entry name" value="Hgh1"/>
</dbReference>
<dbReference type="Pfam" id="PF04063">
    <property type="entry name" value="DUF383"/>
    <property type="match status" value="1"/>
</dbReference>
<dbReference type="PANTHER" id="PTHR13387">
    <property type="entry name" value="PROTEIN HGH1 HOMOLOG"/>
    <property type="match status" value="1"/>
</dbReference>
<dbReference type="InterPro" id="IPR011989">
    <property type="entry name" value="ARM-like"/>
</dbReference>
<dbReference type="PANTHER" id="PTHR13387:SF9">
    <property type="entry name" value="PROTEIN HGH1 HOMOLOG"/>
    <property type="match status" value="1"/>
</dbReference>
<organism evidence="6 7">
    <name type="scientific">Elsinoe australis</name>
    <dbReference type="NCBI Taxonomy" id="40998"/>
    <lineage>
        <taxon>Eukaryota</taxon>
        <taxon>Fungi</taxon>
        <taxon>Dikarya</taxon>
        <taxon>Ascomycota</taxon>
        <taxon>Pezizomycotina</taxon>
        <taxon>Dothideomycetes</taxon>
        <taxon>Dothideomycetidae</taxon>
        <taxon>Myriangiales</taxon>
        <taxon>Elsinoaceae</taxon>
        <taxon>Elsinoe</taxon>
    </lineage>
</organism>
<dbReference type="OrthoDB" id="338814at2759"/>
<evidence type="ECO:0000259" key="5">
    <source>
        <dbReference type="Pfam" id="PF04064"/>
    </source>
</evidence>
<keyword evidence="7" id="KW-1185">Reference proteome</keyword>
<dbReference type="SUPFAM" id="SSF48371">
    <property type="entry name" value="ARM repeat"/>
    <property type="match status" value="1"/>
</dbReference>
<accession>A0A2P8A5Z0</accession>
<feature type="compositionally biased region" description="Basic and acidic residues" evidence="3">
    <location>
        <begin position="352"/>
        <end position="361"/>
    </location>
</feature>
<dbReference type="InterPro" id="IPR016024">
    <property type="entry name" value="ARM-type_fold"/>
</dbReference>
<feature type="domain" description="Protein HGH1 C-terminal" evidence="5">
    <location>
        <begin position="289"/>
        <end position="343"/>
    </location>
</feature>
<evidence type="ECO:0000256" key="2">
    <source>
        <dbReference type="ARBA" id="ARBA00014076"/>
    </source>
</evidence>
<dbReference type="AlphaFoldDB" id="A0A2P8A5Z0"/>
<dbReference type="InterPro" id="IPR007205">
    <property type="entry name" value="Protein_HGH1_N"/>
</dbReference>
<feature type="domain" description="Protein HGH1 N-terminal" evidence="4">
    <location>
        <begin position="94"/>
        <end position="283"/>
    </location>
</feature>
<protein>
    <recommendedName>
        <fullName evidence="2">Protein HGH1 homolog</fullName>
    </recommendedName>
</protein>
<dbReference type="Proteomes" id="UP000243723">
    <property type="component" value="Unassembled WGS sequence"/>
</dbReference>
<gene>
    <name evidence="6" type="ORF">B9Z65_4759</name>
</gene>
<comment type="caution">
    <text evidence="6">The sequence shown here is derived from an EMBL/GenBank/DDBJ whole genome shotgun (WGS) entry which is preliminary data.</text>
</comment>
<dbReference type="STRING" id="40998.A0A2P8A5Z0"/>
<evidence type="ECO:0000259" key="4">
    <source>
        <dbReference type="Pfam" id="PF04063"/>
    </source>
</evidence>
<evidence type="ECO:0000313" key="6">
    <source>
        <dbReference type="EMBL" id="PSK55881.1"/>
    </source>
</evidence>
<proteinExistence type="inferred from homology"/>
<sequence length="372" mass="41352">MPTEIEELVEFLHHGNTQIRQIAAENLLGFSTAKQDLFKRNQSEPIRDLKLLIKDYPPIAKNAITMLINLSEDAEVLKNLTTDEKFTESLFARITSQKEPTANLLSMLLPNLTKSEPFSSLLLTLTRPAATPLSTSSLAIDQLLDLFVRGAAGSYNADADFDYLCYCFADVARHAAGRTHLLTPRKEESGTVVPLSKLVVFTEHESVIRRRGVASTIKNVCFEVSSHGKLLAPESEGGVNLLPYILLPLMGGEEYGDEDTEGLPEECQLLGEEKRREGDVEIVKTHLETLLLLTTTREGREVLRSRKVYPVIRELHVNVEDEGVREGADRLVQVVMRDEEGEGEDAGGEAAKGVEQERVTELDEEDELVEVV</sequence>
<feature type="compositionally biased region" description="Acidic residues" evidence="3">
    <location>
        <begin position="362"/>
        <end position="372"/>
    </location>
</feature>
<feature type="region of interest" description="Disordered" evidence="3">
    <location>
        <begin position="338"/>
        <end position="372"/>
    </location>
</feature>
<dbReference type="Gene3D" id="1.25.10.10">
    <property type="entry name" value="Leucine-rich Repeat Variant"/>
    <property type="match status" value="1"/>
</dbReference>
<evidence type="ECO:0000256" key="3">
    <source>
        <dbReference type="SAM" id="MobiDB-lite"/>
    </source>
</evidence>